<dbReference type="Pfam" id="PF00501">
    <property type="entry name" value="AMP-binding"/>
    <property type="match status" value="1"/>
</dbReference>
<keyword evidence="4" id="KW-1185">Reference proteome</keyword>
<dbReference type="GO" id="GO:0070566">
    <property type="term" value="F:adenylyltransferase activity"/>
    <property type="evidence" value="ECO:0007669"/>
    <property type="project" value="TreeGrafter"/>
</dbReference>
<dbReference type="PROSITE" id="PS00455">
    <property type="entry name" value="AMP_BINDING"/>
    <property type="match status" value="1"/>
</dbReference>
<evidence type="ECO:0000256" key="1">
    <source>
        <dbReference type="ARBA" id="ARBA00006432"/>
    </source>
</evidence>
<organism evidence="3 4">
    <name type="scientific">Entomomonas moraniae</name>
    <dbReference type="NCBI Taxonomy" id="2213226"/>
    <lineage>
        <taxon>Bacteria</taxon>
        <taxon>Pseudomonadati</taxon>
        <taxon>Pseudomonadota</taxon>
        <taxon>Gammaproteobacteria</taxon>
        <taxon>Pseudomonadales</taxon>
        <taxon>Pseudomonadaceae</taxon>
        <taxon>Entomomonas</taxon>
    </lineage>
</organism>
<name>A0A3Q9JKN2_9GAMM</name>
<dbReference type="GO" id="GO:0006633">
    <property type="term" value="P:fatty acid biosynthetic process"/>
    <property type="evidence" value="ECO:0007669"/>
    <property type="project" value="TreeGrafter"/>
</dbReference>
<proteinExistence type="inferred from homology"/>
<sequence>MRGNMTTLTLTPTTNTVLPFKTSGFSDLTNALEYAAKGNTGFNFYNANAQLEQVLSYTDLLDQSLRVSHCLLLLGLKRGDHLPVIAETRAEFLILFYACQYLGIIICPCPMFASVAERSTFATKTLHMASLIKAKFLIASNGLINAFFTENTNTLKCISFEQLTQEAQHSKLLTDSTQFSPIKENTVAFMQFSSGSTSKPKGIRIYNHDVCEHVRIVLEEVMKLRAEDRSLSWLPFYHNMGLIGFIIASVNGQRSVDCFSPFTFVGQPSLWLKLMSCNKTAITYAPMFAYQLAIRAFTDELASDLDLSTLRVAGIGGDTIHLEVMKKFHHLYAPYGFEFNCFLPSYGMTEAILAISAKRAGEPVIIDHFENKELVSCGHPLSGYQLTIKNANPISGRSVGNICFKNNAETDTLIGNLDSDNGIIDTGDIGYLHEDNLFILGRQKDVILIRGRNIWTEDIKTFIASNNNELTADNIVVSSIEVEQEDRLVVMIQHNQSSTFQVIKKQLKKQISQQFNLSADIVFVNELPLTPSGKIISDRFVELYTKVKDRQSK</sequence>
<protein>
    <recommendedName>
        <fullName evidence="2">AMP-dependent synthetase/ligase domain-containing protein</fullName>
    </recommendedName>
</protein>
<dbReference type="EMBL" id="CP029822">
    <property type="protein sequence ID" value="AZS49722.1"/>
    <property type="molecule type" value="Genomic_DNA"/>
</dbReference>
<dbReference type="AlphaFoldDB" id="A0A3Q9JKN2"/>
<dbReference type="GO" id="GO:0005886">
    <property type="term" value="C:plasma membrane"/>
    <property type="evidence" value="ECO:0007669"/>
    <property type="project" value="TreeGrafter"/>
</dbReference>
<reference evidence="4" key="1">
    <citation type="submission" date="2018-06" db="EMBL/GenBank/DDBJ databases">
        <title>Complete genome of Pseudomonas insecticola strain QZS01.</title>
        <authorList>
            <person name="Wang J."/>
            <person name="Su Q."/>
        </authorList>
    </citation>
    <scope>NUCLEOTIDE SEQUENCE [LARGE SCALE GENOMIC DNA]</scope>
    <source>
        <strain evidence="4">QZS01</strain>
    </source>
</reference>
<dbReference type="PANTHER" id="PTHR22754:SF32">
    <property type="entry name" value="DISCO-INTERACTING PROTEIN 2"/>
    <property type="match status" value="1"/>
</dbReference>
<dbReference type="InterPro" id="IPR000873">
    <property type="entry name" value="AMP-dep_synth/lig_dom"/>
</dbReference>
<evidence type="ECO:0000313" key="4">
    <source>
        <dbReference type="Proteomes" id="UP000273143"/>
    </source>
</evidence>
<dbReference type="InterPro" id="IPR042099">
    <property type="entry name" value="ANL_N_sf"/>
</dbReference>
<comment type="similarity">
    <text evidence="1">Belongs to the ATP-dependent AMP-binding enzyme family.</text>
</comment>
<accession>A0A3Q9JKN2</accession>
<dbReference type="InterPro" id="IPR020845">
    <property type="entry name" value="AMP-binding_CS"/>
</dbReference>
<dbReference type="InterPro" id="IPR045851">
    <property type="entry name" value="AMP-bd_C_sf"/>
</dbReference>
<dbReference type="SUPFAM" id="SSF56801">
    <property type="entry name" value="Acetyl-CoA synthetase-like"/>
    <property type="match status" value="1"/>
</dbReference>
<evidence type="ECO:0000313" key="3">
    <source>
        <dbReference type="EMBL" id="AZS49722.1"/>
    </source>
</evidence>
<gene>
    <name evidence="3" type="ORF">DM558_02525</name>
</gene>
<dbReference type="KEGG" id="emo:DM558_02525"/>
<feature type="domain" description="AMP-dependent synthetase/ligase" evidence="2">
    <location>
        <begin position="52"/>
        <end position="406"/>
    </location>
</feature>
<dbReference type="Proteomes" id="UP000273143">
    <property type="component" value="Chromosome"/>
</dbReference>
<dbReference type="Gene3D" id="3.30.300.30">
    <property type="match status" value="1"/>
</dbReference>
<dbReference type="Gene3D" id="3.40.50.12780">
    <property type="entry name" value="N-terminal domain of ligase-like"/>
    <property type="match status" value="1"/>
</dbReference>
<dbReference type="PANTHER" id="PTHR22754">
    <property type="entry name" value="DISCO-INTERACTING PROTEIN 2 DIP2 -RELATED"/>
    <property type="match status" value="1"/>
</dbReference>
<evidence type="ECO:0000259" key="2">
    <source>
        <dbReference type="Pfam" id="PF00501"/>
    </source>
</evidence>